<reference evidence="9 10" key="1">
    <citation type="submission" date="2015-12" db="EMBL/GenBank/DDBJ databases">
        <title>Dictyostelia acquired genes for synthesis and detection of signals that induce cell-type specialization by lateral gene transfer from prokaryotes.</title>
        <authorList>
            <person name="Gloeckner G."/>
            <person name="Schaap P."/>
        </authorList>
    </citation>
    <scope>NUCLEOTIDE SEQUENCE [LARGE SCALE GENOMIC DNA]</scope>
    <source>
        <strain evidence="9 10">TK</strain>
    </source>
</reference>
<keyword evidence="5" id="KW-0256">Endoplasmic reticulum</keyword>
<dbReference type="InterPro" id="IPR000225">
    <property type="entry name" value="Armadillo"/>
</dbReference>
<keyword evidence="10" id="KW-1185">Reference proteome</keyword>
<evidence type="ECO:0000256" key="8">
    <source>
        <dbReference type="SAM" id="MobiDB-lite"/>
    </source>
</evidence>
<evidence type="ECO:0000256" key="6">
    <source>
        <dbReference type="ARBA" id="ARBA00023128"/>
    </source>
</evidence>
<keyword evidence="4" id="KW-0963">Cytoplasm</keyword>
<dbReference type="OMA" id="FIQLEFF"/>
<dbReference type="PROSITE" id="PS50176">
    <property type="entry name" value="ARM_REPEAT"/>
    <property type="match status" value="1"/>
</dbReference>
<protein>
    <submittedName>
        <fullName evidence="9">Armadillo-like helical domain-containing protein</fullName>
    </submittedName>
</protein>
<evidence type="ECO:0000313" key="9">
    <source>
        <dbReference type="EMBL" id="KYR02831.1"/>
    </source>
</evidence>
<dbReference type="GO" id="GO:0005783">
    <property type="term" value="C:endoplasmic reticulum"/>
    <property type="evidence" value="ECO:0007669"/>
    <property type="project" value="UniProtKB-SubCell"/>
</dbReference>
<evidence type="ECO:0000256" key="5">
    <source>
        <dbReference type="ARBA" id="ARBA00022824"/>
    </source>
</evidence>
<dbReference type="InterPro" id="IPR016024">
    <property type="entry name" value="ARM-type_fold"/>
</dbReference>
<dbReference type="InParanoid" id="A0A152A9M7"/>
<dbReference type="InterPro" id="IPR040144">
    <property type="entry name" value="RAP1GDS1"/>
</dbReference>
<organism evidence="9 10">
    <name type="scientific">Tieghemostelium lacteum</name>
    <name type="common">Slime mold</name>
    <name type="synonym">Dictyostelium lacteum</name>
    <dbReference type="NCBI Taxonomy" id="361077"/>
    <lineage>
        <taxon>Eukaryota</taxon>
        <taxon>Amoebozoa</taxon>
        <taxon>Evosea</taxon>
        <taxon>Eumycetozoa</taxon>
        <taxon>Dictyostelia</taxon>
        <taxon>Dictyosteliales</taxon>
        <taxon>Raperosteliaceae</taxon>
        <taxon>Tieghemostelium</taxon>
    </lineage>
</organism>
<feature type="repeat" description="ARM" evidence="7">
    <location>
        <begin position="162"/>
        <end position="191"/>
    </location>
</feature>
<evidence type="ECO:0000313" key="10">
    <source>
        <dbReference type="Proteomes" id="UP000076078"/>
    </source>
</evidence>
<dbReference type="PANTHER" id="PTHR10957">
    <property type="entry name" value="RAP1 GTPASE-GDP DISSOCIATION STIMULATOR 1"/>
    <property type="match status" value="1"/>
</dbReference>
<keyword evidence="6" id="KW-0496">Mitochondrion</keyword>
<dbReference type="SMART" id="SM00185">
    <property type="entry name" value="ARM"/>
    <property type="match status" value="3"/>
</dbReference>
<dbReference type="FunCoup" id="A0A152A9M7">
    <property type="interactions" value="104"/>
</dbReference>
<dbReference type="SUPFAM" id="SSF48371">
    <property type="entry name" value="ARM repeat"/>
    <property type="match status" value="1"/>
</dbReference>
<dbReference type="Gene3D" id="1.25.10.10">
    <property type="entry name" value="Leucine-rich Repeat Variant"/>
    <property type="match status" value="2"/>
</dbReference>
<comment type="caution">
    <text evidence="9">The sequence shown here is derived from an EMBL/GenBank/DDBJ whole genome shotgun (WGS) entry which is preliminary data.</text>
</comment>
<proteinExistence type="predicted"/>
<evidence type="ECO:0000256" key="7">
    <source>
        <dbReference type="PROSITE-ProRule" id="PRU00259"/>
    </source>
</evidence>
<dbReference type="InterPro" id="IPR011989">
    <property type="entry name" value="ARM-like"/>
</dbReference>
<gene>
    <name evidence="9" type="ORF">DLAC_00299</name>
</gene>
<feature type="region of interest" description="Disordered" evidence="8">
    <location>
        <begin position="513"/>
        <end position="546"/>
    </location>
</feature>
<evidence type="ECO:0000256" key="2">
    <source>
        <dbReference type="ARBA" id="ARBA00004240"/>
    </source>
</evidence>
<dbReference type="AlphaFoldDB" id="A0A152A9M7"/>
<dbReference type="OrthoDB" id="26149at2759"/>
<feature type="compositionally biased region" description="Basic and acidic residues" evidence="8">
    <location>
        <begin position="536"/>
        <end position="546"/>
    </location>
</feature>
<dbReference type="GO" id="GO:0005829">
    <property type="term" value="C:cytosol"/>
    <property type="evidence" value="ECO:0007669"/>
    <property type="project" value="UniProtKB-SubCell"/>
</dbReference>
<sequence length="733" mass="83630">MEEIQKLIKDIDLKSNGQFYNEDQVRTLGDKLNVQDIDTLGLICKTIADWCKVEENRVLVLKAKPDLLSPVCKILDQSCTQLDTLQNNQVFCLEQICRLIGNLTYEYDENRQIVLQYQTVFENLMQLLKQSKYKNLKKNSCATLANLASDNETIQLKFFKLGGVTALVEILVDKTLEDDIKLWAINGLNNLVDLEDVQSNVNTDDILKLFNQLKVSLAEDGWIENQFAKELVKLLSLLAANKPLQNRLLQTKGFLNSLFDLMENVGSQRNQIDEIDVEDEDFDAANNISVAPFTADLIQKLSENDQVREHFDQDSILEKMVNIIQTKPPVFTEVNKKNTLKVLDMTKVIRVITRTLAYASLNDNIIAKLIKHSNLFVGLFNSEECEQIVSAAMIIGNLAINQQNCNIILSSNILMIMAETMSKYPNHQPIQHLVLSALRNLTFPNINKNYLAPKELLEPIIANMVVPNQVIQFAAISVLKNFIVSNSDNYLRFKESGGLKPLFDLSNGRVKATIEEDDEPEEKKIEEITEETEKDGDDKKEKKEEKVKDMRVTYETTRILLRFLENIQLFKDDETTKNSIRNEIVRPIFTLLSASFPVLQLEGSKGLSLLLIDNQSTQLLNDNYGDNWFSVVMETLKVSFVPFQQQRQQQQQTTPSTPVQQQLSQQIQQNITFSTELQTNLLNLIYKFSLNETTRNELKGKGIIATLKELKNNQDATNNLKTQIQNILVQLTV</sequence>
<dbReference type="GO" id="GO:0005085">
    <property type="term" value="F:guanyl-nucleotide exchange factor activity"/>
    <property type="evidence" value="ECO:0007669"/>
    <property type="project" value="InterPro"/>
</dbReference>
<comment type="subcellular location">
    <subcellularLocation>
        <location evidence="3">Cytoplasm</location>
        <location evidence="3">Cytosol</location>
    </subcellularLocation>
    <subcellularLocation>
        <location evidence="2">Endoplasmic reticulum</location>
    </subcellularLocation>
    <subcellularLocation>
        <location evidence="1">Mitochondrion</location>
    </subcellularLocation>
</comment>
<dbReference type="STRING" id="361077.A0A152A9M7"/>
<accession>A0A152A9M7</accession>
<evidence type="ECO:0000256" key="3">
    <source>
        <dbReference type="ARBA" id="ARBA00004514"/>
    </source>
</evidence>
<name>A0A152A9M7_TIELA</name>
<evidence type="ECO:0000256" key="4">
    <source>
        <dbReference type="ARBA" id="ARBA00022490"/>
    </source>
</evidence>
<dbReference type="EMBL" id="LODT01000001">
    <property type="protein sequence ID" value="KYR02831.1"/>
    <property type="molecule type" value="Genomic_DNA"/>
</dbReference>
<dbReference type="GO" id="GO:0005739">
    <property type="term" value="C:mitochondrion"/>
    <property type="evidence" value="ECO:0007669"/>
    <property type="project" value="UniProtKB-SubCell"/>
</dbReference>
<evidence type="ECO:0000256" key="1">
    <source>
        <dbReference type="ARBA" id="ARBA00004173"/>
    </source>
</evidence>
<dbReference type="Proteomes" id="UP000076078">
    <property type="component" value="Unassembled WGS sequence"/>
</dbReference>